<protein>
    <submittedName>
        <fullName evidence="1">Uncharacterized protein</fullName>
    </submittedName>
</protein>
<dbReference type="EMBL" id="BMDX01000001">
    <property type="protein sequence ID" value="GGA64324.1"/>
    <property type="molecule type" value="Genomic_DNA"/>
</dbReference>
<evidence type="ECO:0000313" key="2">
    <source>
        <dbReference type="Proteomes" id="UP000619743"/>
    </source>
</evidence>
<name>A0A8J2XMH2_9GAMM</name>
<comment type="caution">
    <text evidence="1">The sequence shown here is derived from an EMBL/GenBank/DDBJ whole genome shotgun (WGS) entry which is preliminary data.</text>
</comment>
<organism evidence="1 2">
    <name type="scientific">Neiella marina</name>
    <dbReference type="NCBI Taxonomy" id="508461"/>
    <lineage>
        <taxon>Bacteria</taxon>
        <taxon>Pseudomonadati</taxon>
        <taxon>Pseudomonadota</taxon>
        <taxon>Gammaproteobacteria</taxon>
        <taxon>Alteromonadales</taxon>
        <taxon>Echinimonadaceae</taxon>
        <taxon>Neiella</taxon>
    </lineage>
</organism>
<reference evidence="2" key="1">
    <citation type="journal article" date="2019" name="Int. J. Syst. Evol. Microbiol.">
        <title>The Global Catalogue of Microorganisms (GCM) 10K type strain sequencing project: providing services to taxonomists for standard genome sequencing and annotation.</title>
        <authorList>
            <consortium name="The Broad Institute Genomics Platform"/>
            <consortium name="The Broad Institute Genome Sequencing Center for Infectious Disease"/>
            <person name="Wu L."/>
            <person name="Ma J."/>
        </authorList>
    </citation>
    <scope>NUCLEOTIDE SEQUENCE [LARGE SCALE GENOMIC DNA]</scope>
    <source>
        <strain evidence="2">CGMCC 1.10130</strain>
    </source>
</reference>
<gene>
    <name evidence="1" type="ORF">GCM10011369_02140</name>
</gene>
<sequence>MLAFTALFSAEWSINKQPASAALITNSTSPHKLGFGQRMKTAMKALSVGIGLLISSLACQASDLSDELAHSTDFQQSFAQARLDPLALEPTHLNQTASNDAAIELAVLQHMQHLAAQVMPLTEAQRSWAIRWQNSGHQLIQHTAELLITRANQRAIPSWSDWLVLSQQRQLYWLSRQDFPACAVDGVFDGVNSTVLAALALRCERADLLRQVIARGEREATLNSLREIPQRFDQTTAKQLLVEAAKHGDLAVAAMPVLAIHFGPDADVQQLMVDGLYDERIGPVSAVSLAKYGSQQTLQELHRKLQLKQLDSPADRFAKLAIERSGYVLEPLALHHR</sequence>
<dbReference type="AlphaFoldDB" id="A0A8J2XMH2"/>
<dbReference type="Proteomes" id="UP000619743">
    <property type="component" value="Unassembled WGS sequence"/>
</dbReference>
<proteinExistence type="predicted"/>
<accession>A0A8J2XMH2</accession>
<evidence type="ECO:0000313" key="1">
    <source>
        <dbReference type="EMBL" id="GGA64324.1"/>
    </source>
</evidence>
<keyword evidence="2" id="KW-1185">Reference proteome</keyword>